<evidence type="ECO:0000256" key="1">
    <source>
        <dbReference type="SAM" id="Phobius"/>
    </source>
</evidence>
<sequence length="208" mass="22430">MKWYADRSPRLARQVVADLLAVAWMWFWVTVALAVGDAVRTLRAPGDGLVDAGRNLSETFGDAAAKARDVPLVGDQLADALDRGKSAGGTLSDAGGAQIDAVETTALWLTVAFIALPLAFLLITWLPLRLRFARRAAVARRLRDQGRYDLLALHALNTLSLRDLAAFPGDPVEGWRRQDAEVVKALADRQLKASGVHPSGIHPSGVHP</sequence>
<reference evidence="2 3" key="1">
    <citation type="submission" date="2020-08" db="EMBL/GenBank/DDBJ databases">
        <title>Sequencing the genomes of 1000 actinobacteria strains.</title>
        <authorList>
            <person name="Klenk H.-P."/>
        </authorList>
    </citation>
    <scope>NUCLEOTIDE SEQUENCE [LARGE SCALE GENOMIC DNA]</scope>
    <source>
        <strain evidence="2 3">DSM 45486</strain>
    </source>
</reference>
<feature type="transmembrane region" description="Helical" evidence="1">
    <location>
        <begin position="106"/>
        <end position="126"/>
    </location>
</feature>
<evidence type="ECO:0008006" key="4">
    <source>
        <dbReference type="Google" id="ProtNLM"/>
    </source>
</evidence>
<comment type="caution">
    <text evidence="2">The sequence shown here is derived from an EMBL/GenBank/DDBJ whole genome shotgun (WGS) entry which is preliminary data.</text>
</comment>
<keyword evidence="3" id="KW-1185">Reference proteome</keyword>
<dbReference type="RefSeq" id="WP_184922958.1">
    <property type="nucleotide sequence ID" value="NZ_JACHMO010000001.1"/>
</dbReference>
<keyword evidence="1" id="KW-0472">Membrane</keyword>
<keyword evidence="1" id="KW-1133">Transmembrane helix</keyword>
<evidence type="ECO:0000313" key="3">
    <source>
        <dbReference type="Proteomes" id="UP000552097"/>
    </source>
</evidence>
<accession>A0A7W9M2E5</accession>
<evidence type="ECO:0000313" key="2">
    <source>
        <dbReference type="EMBL" id="MBB5804838.1"/>
    </source>
</evidence>
<dbReference type="Proteomes" id="UP000552097">
    <property type="component" value="Unassembled WGS sequence"/>
</dbReference>
<dbReference type="EMBL" id="JACHMO010000001">
    <property type="protein sequence ID" value="MBB5804838.1"/>
    <property type="molecule type" value="Genomic_DNA"/>
</dbReference>
<protein>
    <recommendedName>
        <fullName evidence="4">Transmembrane protein</fullName>
    </recommendedName>
</protein>
<dbReference type="AlphaFoldDB" id="A0A7W9M2E5"/>
<feature type="transmembrane region" description="Helical" evidence="1">
    <location>
        <begin position="15"/>
        <end position="35"/>
    </location>
</feature>
<name>A0A7W9M2E5_9PSEU</name>
<proteinExistence type="predicted"/>
<keyword evidence="1" id="KW-0812">Transmembrane</keyword>
<organism evidence="2 3">
    <name type="scientific">Saccharothrix ecbatanensis</name>
    <dbReference type="NCBI Taxonomy" id="1105145"/>
    <lineage>
        <taxon>Bacteria</taxon>
        <taxon>Bacillati</taxon>
        <taxon>Actinomycetota</taxon>
        <taxon>Actinomycetes</taxon>
        <taxon>Pseudonocardiales</taxon>
        <taxon>Pseudonocardiaceae</taxon>
        <taxon>Saccharothrix</taxon>
    </lineage>
</organism>
<gene>
    <name evidence="2" type="ORF">F4560_004606</name>
</gene>